<reference evidence="3 4" key="1">
    <citation type="submission" date="2021-03" db="EMBL/GenBank/DDBJ databases">
        <title>Sequencing the genomes of 1000 actinobacteria strains.</title>
        <authorList>
            <person name="Klenk H.-P."/>
        </authorList>
    </citation>
    <scope>NUCLEOTIDE SEQUENCE [LARGE SCALE GENOMIC DNA]</scope>
    <source>
        <strain evidence="3 4">DSM 24221</strain>
    </source>
</reference>
<dbReference type="Proteomes" id="UP001519362">
    <property type="component" value="Unassembled WGS sequence"/>
</dbReference>
<gene>
    <name evidence="3" type="ORF">JOF34_001356</name>
</gene>
<proteinExistence type="predicted"/>
<protein>
    <submittedName>
        <fullName evidence="3">Transposase InsO family protein</fullName>
    </submittedName>
</protein>
<dbReference type="Pfam" id="PF00665">
    <property type="entry name" value="rve"/>
    <property type="match status" value="1"/>
</dbReference>
<feature type="region of interest" description="Disordered" evidence="1">
    <location>
        <begin position="308"/>
        <end position="333"/>
    </location>
</feature>
<evidence type="ECO:0000313" key="4">
    <source>
        <dbReference type="Proteomes" id="UP001519362"/>
    </source>
</evidence>
<dbReference type="SUPFAM" id="SSF46689">
    <property type="entry name" value="Homeodomain-like"/>
    <property type="match status" value="1"/>
</dbReference>
<accession>A0ABS4ZIF0</accession>
<evidence type="ECO:0000256" key="1">
    <source>
        <dbReference type="SAM" id="MobiDB-lite"/>
    </source>
</evidence>
<dbReference type="PROSITE" id="PS50994">
    <property type="entry name" value="INTEGRASE"/>
    <property type="match status" value="1"/>
</dbReference>
<comment type="caution">
    <text evidence="3">The sequence shown here is derived from an EMBL/GenBank/DDBJ whole genome shotgun (WGS) entry which is preliminary data.</text>
</comment>
<dbReference type="PANTHER" id="PTHR35004">
    <property type="entry name" value="TRANSPOSASE RV3428C-RELATED"/>
    <property type="match status" value="1"/>
</dbReference>
<feature type="compositionally biased region" description="Polar residues" evidence="1">
    <location>
        <begin position="318"/>
        <end position="333"/>
    </location>
</feature>
<evidence type="ECO:0000259" key="2">
    <source>
        <dbReference type="PROSITE" id="PS50994"/>
    </source>
</evidence>
<dbReference type="Pfam" id="PF13683">
    <property type="entry name" value="rve_3"/>
    <property type="match status" value="1"/>
</dbReference>
<name>A0ABS4ZIF0_9MICO</name>
<evidence type="ECO:0000313" key="3">
    <source>
        <dbReference type="EMBL" id="MBP2436770.1"/>
    </source>
</evidence>
<dbReference type="PANTHER" id="PTHR35004:SF6">
    <property type="entry name" value="TRANSPOSASE"/>
    <property type="match status" value="1"/>
</dbReference>
<feature type="domain" description="Integrase catalytic" evidence="2">
    <location>
        <begin position="135"/>
        <end position="324"/>
    </location>
</feature>
<dbReference type="InterPro" id="IPR012337">
    <property type="entry name" value="RNaseH-like_sf"/>
</dbReference>
<dbReference type="InterPro" id="IPR009057">
    <property type="entry name" value="Homeodomain-like_sf"/>
</dbReference>
<dbReference type="EMBL" id="JAGIOL010000001">
    <property type="protein sequence ID" value="MBP2436770.1"/>
    <property type="molecule type" value="Genomic_DNA"/>
</dbReference>
<dbReference type="Pfam" id="PF13565">
    <property type="entry name" value="HTH_32"/>
    <property type="match status" value="1"/>
</dbReference>
<keyword evidence="4" id="KW-1185">Reference proteome</keyword>
<dbReference type="Gene3D" id="3.30.420.10">
    <property type="entry name" value="Ribonuclease H-like superfamily/Ribonuclease H"/>
    <property type="match status" value="1"/>
</dbReference>
<dbReference type="RefSeq" id="WP_165135566.1">
    <property type="nucleotide sequence ID" value="NZ_CP049253.1"/>
</dbReference>
<dbReference type="SUPFAM" id="SSF53098">
    <property type="entry name" value="Ribonuclease H-like"/>
    <property type="match status" value="1"/>
</dbReference>
<sequence length="333" mass="37572">MVHRNAPLTPEGRRRLVERCRTRPIAHVAAEMGISRATASKWVNRQARYGELGLDDRSSAPARQPTATPGRIVKKIEAMRRDQKWSASRIAFELQQGGTPVSRRTITRLLGQLGLSHRKFIDPNGDTNREPQTIIAERPGHMVHIDVKKTGRIPDGGGWRVHGKGSAEDKAVARAKKRGAKTGYVYLHSAIDGYSRLAYTEALQDEKAATAVEFLDRARAWFAAHGITRIERIVTDNGSCYRAHAFTDARGESRHQRITPYTPRHNGKIERYNRILAEEFLYARVWRSEVERSAALKIWNQHYNYHRPHGAHGKQPPASATPSRVNNVLASYT</sequence>
<dbReference type="InterPro" id="IPR036397">
    <property type="entry name" value="RNaseH_sf"/>
</dbReference>
<organism evidence="3 4">
    <name type="scientific">Microbacterium amylolyticum</name>
    <dbReference type="NCBI Taxonomy" id="936337"/>
    <lineage>
        <taxon>Bacteria</taxon>
        <taxon>Bacillati</taxon>
        <taxon>Actinomycetota</taxon>
        <taxon>Actinomycetes</taxon>
        <taxon>Micrococcales</taxon>
        <taxon>Microbacteriaceae</taxon>
        <taxon>Microbacterium</taxon>
    </lineage>
</organism>
<dbReference type="NCBIfam" id="NF033577">
    <property type="entry name" value="transpos_IS481"/>
    <property type="match status" value="1"/>
</dbReference>
<dbReference type="InterPro" id="IPR001584">
    <property type="entry name" value="Integrase_cat-core"/>
</dbReference>
<dbReference type="InterPro" id="IPR047656">
    <property type="entry name" value="IS481-like_transpos"/>
</dbReference>